<dbReference type="InterPro" id="IPR048454">
    <property type="entry name" value="YetF_N"/>
</dbReference>
<protein>
    <submittedName>
        <fullName evidence="10">DUF421 domain-containing protein</fullName>
    </submittedName>
</protein>
<gene>
    <name evidence="10" type="ORF">JJB07_00985</name>
</gene>
<comment type="caution">
    <text evidence="10">The sequence shown here is derived from an EMBL/GenBank/DDBJ whole genome shotgun (WGS) entry which is preliminary data.</text>
</comment>
<evidence type="ECO:0000256" key="3">
    <source>
        <dbReference type="ARBA" id="ARBA00022475"/>
    </source>
</evidence>
<evidence type="ECO:0000256" key="6">
    <source>
        <dbReference type="ARBA" id="ARBA00023136"/>
    </source>
</evidence>
<evidence type="ECO:0000256" key="4">
    <source>
        <dbReference type="ARBA" id="ARBA00022692"/>
    </source>
</evidence>
<feature type="transmembrane region" description="Helical" evidence="7">
    <location>
        <begin position="35"/>
        <end position="54"/>
    </location>
</feature>
<name>A0ABS1J4U9_9BACL</name>
<keyword evidence="5 7" id="KW-1133">Transmembrane helix</keyword>
<dbReference type="PANTHER" id="PTHR34582">
    <property type="entry name" value="UPF0702 TRANSMEMBRANE PROTEIN YCAP"/>
    <property type="match status" value="1"/>
</dbReference>
<dbReference type="InterPro" id="IPR023090">
    <property type="entry name" value="UPF0702_alpha/beta_dom_sf"/>
</dbReference>
<keyword evidence="3" id="KW-1003">Cell membrane</keyword>
<reference evidence="10 11" key="1">
    <citation type="submission" date="2021-01" db="EMBL/GenBank/DDBJ databases">
        <title>Tumebacillus sp. strain ITR2 16S ribosomal RNA gene Genome sequencing and assembly.</title>
        <authorList>
            <person name="Kang M."/>
        </authorList>
    </citation>
    <scope>NUCLEOTIDE SEQUENCE [LARGE SCALE GENOMIC DNA]</scope>
    <source>
        <strain evidence="10 11">ITR2</strain>
    </source>
</reference>
<dbReference type="InterPro" id="IPR007353">
    <property type="entry name" value="DUF421"/>
</dbReference>
<evidence type="ECO:0000259" key="9">
    <source>
        <dbReference type="Pfam" id="PF20730"/>
    </source>
</evidence>
<dbReference type="Gene3D" id="3.30.240.20">
    <property type="entry name" value="bsu07140 like domains"/>
    <property type="match status" value="2"/>
</dbReference>
<proteinExistence type="inferred from homology"/>
<keyword evidence="4 7" id="KW-0812">Transmembrane</keyword>
<feature type="domain" description="YetF C-terminal" evidence="8">
    <location>
        <begin position="83"/>
        <end position="216"/>
    </location>
</feature>
<evidence type="ECO:0000313" key="11">
    <source>
        <dbReference type="Proteomes" id="UP000602284"/>
    </source>
</evidence>
<comment type="similarity">
    <text evidence="2">Belongs to the UPF0702 family.</text>
</comment>
<sequence>MQFDWWDILSRVALAFLLVLLATRTLGKKMLQGLSYLDFMASITLGALTGAIVLDHNLTIADLILAISSFTGLVLIMSFFQLKIRRVRRLLSGLPLEVIHDGKILERELRKSRMTMELLMQQLRIQGVFNIEDVKQAYLETNGKLSVLLRPQALPLTLGDFLSPDPRLPEQRHPVELIVDGEVLTHNLERWGFNLAWLLQELERQGARDSADVAYAILTSQNKLYVDLYRDDLQM</sequence>
<dbReference type="EMBL" id="JAEQNB010000001">
    <property type="protein sequence ID" value="MBL0385205.1"/>
    <property type="molecule type" value="Genomic_DNA"/>
</dbReference>
<comment type="subcellular location">
    <subcellularLocation>
        <location evidence="1">Cell membrane</location>
        <topology evidence="1">Multi-pass membrane protein</topology>
    </subcellularLocation>
</comment>
<evidence type="ECO:0000256" key="5">
    <source>
        <dbReference type="ARBA" id="ARBA00022989"/>
    </source>
</evidence>
<evidence type="ECO:0000259" key="8">
    <source>
        <dbReference type="Pfam" id="PF04239"/>
    </source>
</evidence>
<feature type="transmembrane region" description="Helical" evidence="7">
    <location>
        <begin position="60"/>
        <end position="80"/>
    </location>
</feature>
<accession>A0ABS1J4U9</accession>
<feature type="transmembrane region" description="Helical" evidence="7">
    <location>
        <begin position="6"/>
        <end position="23"/>
    </location>
</feature>
<dbReference type="PANTHER" id="PTHR34582:SF7">
    <property type="entry name" value="UPF0702 TRANSMEMBRANE PROTEIN YDFS"/>
    <property type="match status" value="1"/>
</dbReference>
<evidence type="ECO:0000313" key="10">
    <source>
        <dbReference type="EMBL" id="MBL0385205.1"/>
    </source>
</evidence>
<organism evidence="10 11">
    <name type="scientific">Tumebacillus amylolyticus</name>
    <dbReference type="NCBI Taxonomy" id="2801339"/>
    <lineage>
        <taxon>Bacteria</taxon>
        <taxon>Bacillati</taxon>
        <taxon>Bacillota</taxon>
        <taxon>Bacilli</taxon>
        <taxon>Bacillales</taxon>
        <taxon>Alicyclobacillaceae</taxon>
        <taxon>Tumebacillus</taxon>
    </lineage>
</organism>
<evidence type="ECO:0000256" key="2">
    <source>
        <dbReference type="ARBA" id="ARBA00006448"/>
    </source>
</evidence>
<keyword evidence="6 7" id="KW-0472">Membrane</keyword>
<evidence type="ECO:0000256" key="7">
    <source>
        <dbReference type="SAM" id="Phobius"/>
    </source>
</evidence>
<feature type="domain" description="YetF-like N-terminal transmembrane" evidence="9">
    <location>
        <begin position="8"/>
        <end position="79"/>
    </location>
</feature>
<dbReference type="Pfam" id="PF04239">
    <property type="entry name" value="DUF421"/>
    <property type="match status" value="1"/>
</dbReference>
<dbReference type="RefSeq" id="WP_201630374.1">
    <property type="nucleotide sequence ID" value="NZ_JAEQNB010000001.1"/>
</dbReference>
<dbReference type="Proteomes" id="UP000602284">
    <property type="component" value="Unassembled WGS sequence"/>
</dbReference>
<keyword evidence="11" id="KW-1185">Reference proteome</keyword>
<dbReference type="Pfam" id="PF20730">
    <property type="entry name" value="YetF_N"/>
    <property type="match status" value="1"/>
</dbReference>
<evidence type="ECO:0000256" key="1">
    <source>
        <dbReference type="ARBA" id="ARBA00004651"/>
    </source>
</evidence>